<organism evidence="5 6">
    <name type="scientific">Clunio marinus</name>
    <dbReference type="NCBI Taxonomy" id="568069"/>
    <lineage>
        <taxon>Eukaryota</taxon>
        <taxon>Metazoa</taxon>
        <taxon>Ecdysozoa</taxon>
        <taxon>Arthropoda</taxon>
        <taxon>Hexapoda</taxon>
        <taxon>Insecta</taxon>
        <taxon>Pterygota</taxon>
        <taxon>Neoptera</taxon>
        <taxon>Endopterygota</taxon>
        <taxon>Diptera</taxon>
        <taxon>Nematocera</taxon>
        <taxon>Chironomoidea</taxon>
        <taxon>Chironomidae</taxon>
        <taxon>Clunio</taxon>
    </lineage>
</organism>
<evidence type="ECO:0000313" key="5">
    <source>
        <dbReference type="EMBL" id="CRK96528.1"/>
    </source>
</evidence>
<proteinExistence type="inferred from homology"/>
<keyword evidence="6" id="KW-1185">Reference proteome</keyword>
<accession>A0A1J1I8D1</accession>
<gene>
    <name evidence="5" type="ORF">CLUMA_CG010053</name>
</gene>
<dbReference type="EMBL" id="CVRI01000044">
    <property type="protein sequence ID" value="CRK96528.1"/>
    <property type="molecule type" value="Genomic_DNA"/>
</dbReference>
<dbReference type="Pfam" id="PF01876">
    <property type="entry name" value="RNase_P_p30"/>
    <property type="match status" value="1"/>
</dbReference>
<keyword evidence="3" id="KW-0819">tRNA processing</keyword>
<dbReference type="GO" id="GO:0008033">
    <property type="term" value="P:tRNA processing"/>
    <property type="evidence" value="ECO:0007669"/>
    <property type="project" value="UniProtKB-KW"/>
</dbReference>
<dbReference type="InterPro" id="IPR016195">
    <property type="entry name" value="Pol/histidinol_Pase-like"/>
</dbReference>
<dbReference type="AlphaFoldDB" id="A0A1J1I8D1"/>
<evidence type="ECO:0000256" key="1">
    <source>
        <dbReference type="ARBA" id="ARBA00004123"/>
    </source>
</evidence>
<name>A0A1J1I8D1_9DIPT</name>
<feature type="compositionally biased region" description="Acidic residues" evidence="4">
    <location>
        <begin position="253"/>
        <end position="264"/>
    </location>
</feature>
<dbReference type="GO" id="GO:0003723">
    <property type="term" value="F:RNA binding"/>
    <property type="evidence" value="ECO:0007669"/>
    <property type="project" value="TreeGrafter"/>
</dbReference>
<dbReference type="STRING" id="568069.A0A1J1I8D1"/>
<dbReference type="SUPFAM" id="SSF89550">
    <property type="entry name" value="PHP domain-like"/>
    <property type="match status" value="1"/>
</dbReference>
<dbReference type="PANTHER" id="PTHR13031:SF0">
    <property type="entry name" value="RIBONUCLEASE P PROTEIN SUBUNIT P30"/>
    <property type="match status" value="1"/>
</dbReference>
<evidence type="ECO:0000256" key="4">
    <source>
        <dbReference type="SAM" id="MobiDB-lite"/>
    </source>
</evidence>
<evidence type="ECO:0000313" key="6">
    <source>
        <dbReference type="Proteomes" id="UP000183832"/>
    </source>
</evidence>
<evidence type="ECO:0000256" key="3">
    <source>
        <dbReference type="ARBA" id="ARBA00022694"/>
    </source>
</evidence>
<dbReference type="InterPro" id="IPR002738">
    <property type="entry name" value="RNase_P_p30"/>
</dbReference>
<dbReference type="PANTHER" id="PTHR13031">
    <property type="entry name" value="RIBONUCLEASE P SUBUNIT P30"/>
    <property type="match status" value="1"/>
</dbReference>
<evidence type="ECO:0000256" key="2">
    <source>
        <dbReference type="ARBA" id="ARBA00007331"/>
    </source>
</evidence>
<comment type="subcellular location">
    <subcellularLocation>
        <location evidence="1">Nucleus</location>
    </subcellularLocation>
</comment>
<dbReference type="Proteomes" id="UP000183832">
    <property type="component" value="Unassembled WGS sequence"/>
</dbReference>
<comment type="similarity">
    <text evidence="2">Belongs to the eukaryotic/archaeal RNase P protein component 3 family.</text>
</comment>
<dbReference type="GO" id="GO:0005655">
    <property type="term" value="C:nucleolar ribonuclease P complex"/>
    <property type="evidence" value="ECO:0007669"/>
    <property type="project" value="TreeGrafter"/>
</dbReference>
<reference evidence="5 6" key="1">
    <citation type="submission" date="2015-04" db="EMBL/GenBank/DDBJ databases">
        <authorList>
            <person name="Syromyatnikov M.Y."/>
            <person name="Popov V.N."/>
        </authorList>
    </citation>
    <scope>NUCLEOTIDE SEQUENCE [LARGE SCALE GENOMIC DNA]</scope>
</reference>
<dbReference type="OrthoDB" id="17948at2759"/>
<feature type="compositionally biased region" description="Basic and acidic residues" evidence="4">
    <location>
        <begin position="273"/>
        <end position="286"/>
    </location>
</feature>
<sequence length="286" mass="32519">MIKFTNGYSDFCIPYNEKEDCLKEILNELIDVGFRNVAIEQTHIHQTIGSKSDPIPEPVKLDSLRAETNGKLNLYNRLTVVYSDPSVTHVLSRSQNFKKYQIVAALPTSESALQHACQTFQGDIVTYNTDTIKIRLNRKFYYLAIRRNMFFELKYSPVIVDASERRATISRAQQYHMVGKSKGILISSEAADRFNIRSPYDISSLGIIFGLSEEQAKCSISTTARKVFVAAECRRLGRTPVLMEYADVNTSTSEEENESDDESSSQESRKRKNDSIGEIERKKIKS</sequence>
<feature type="region of interest" description="Disordered" evidence="4">
    <location>
        <begin position="247"/>
        <end position="286"/>
    </location>
</feature>
<protein>
    <submittedName>
        <fullName evidence="5">CLUMA_CG010053, isoform A</fullName>
    </submittedName>
</protein>
<dbReference type="Gene3D" id="3.20.20.140">
    <property type="entry name" value="Metal-dependent hydrolases"/>
    <property type="match status" value="1"/>
</dbReference>